<accession>A0A1L9RVY1</accession>
<dbReference type="SMART" id="SM00360">
    <property type="entry name" value="RRM"/>
    <property type="match status" value="1"/>
</dbReference>
<evidence type="ECO:0000256" key="1">
    <source>
        <dbReference type="ARBA" id="ARBA00022884"/>
    </source>
</evidence>
<evidence type="ECO:0000256" key="2">
    <source>
        <dbReference type="PROSITE-ProRule" id="PRU00176"/>
    </source>
</evidence>
<keyword evidence="1 2" id="KW-0694">RNA-binding</keyword>
<feature type="compositionally biased region" description="Polar residues" evidence="3">
    <location>
        <begin position="370"/>
        <end position="383"/>
    </location>
</feature>
<feature type="compositionally biased region" description="Polar residues" evidence="3">
    <location>
        <begin position="830"/>
        <end position="839"/>
    </location>
</feature>
<dbReference type="GO" id="GO:1990904">
    <property type="term" value="C:ribonucleoprotein complex"/>
    <property type="evidence" value="ECO:0007669"/>
    <property type="project" value="TreeGrafter"/>
</dbReference>
<dbReference type="InterPro" id="IPR035979">
    <property type="entry name" value="RBD_domain_sf"/>
</dbReference>
<dbReference type="InterPro" id="IPR050374">
    <property type="entry name" value="RRT5_SRSF_SR"/>
</dbReference>
<evidence type="ECO:0000256" key="3">
    <source>
        <dbReference type="SAM" id="MobiDB-lite"/>
    </source>
</evidence>
<dbReference type="Pfam" id="PF00076">
    <property type="entry name" value="RRM_1"/>
    <property type="match status" value="1"/>
</dbReference>
<gene>
    <name evidence="5" type="ORF">ASPWEDRAFT_354198</name>
</gene>
<feature type="compositionally biased region" description="Polar residues" evidence="3">
    <location>
        <begin position="172"/>
        <end position="200"/>
    </location>
</feature>
<feature type="region of interest" description="Disordered" evidence="3">
    <location>
        <begin position="325"/>
        <end position="495"/>
    </location>
</feature>
<dbReference type="PANTHER" id="PTHR23003">
    <property type="entry name" value="RNA RECOGNITION MOTIF RRM DOMAIN CONTAINING PROTEIN"/>
    <property type="match status" value="1"/>
</dbReference>
<dbReference type="SUPFAM" id="SSF54928">
    <property type="entry name" value="RNA-binding domain, RBD"/>
    <property type="match status" value="1"/>
</dbReference>
<dbReference type="PANTHER" id="PTHR23003:SF3">
    <property type="entry name" value="FI21236P1-RELATED"/>
    <property type="match status" value="1"/>
</dbReference>
<feature type="region of interest" description="Disordered" evidence="3">
    <location>
        <begin position="509"/>
        <end position="544"/>
    </location>
</feature>
<organism evidence="5 6">
    <name type="scientific">Aspergillus wentii DTO 134E9</name>
    <dbReference type="NCBI Taxonomy" id="1073089"/>
    <lineage>
        <taxon>Eukaryota</taxon>
        <taxon>Fungi</taxon>
        <taxon>Dikarya</taxon>
        <taxon>Ascomycota</taxon>
        <taxon>Pezizomycotina</taxon>
        <taxon>Eurotiomycetes</taxon>
        <taxon>Eurotiomycetidae</taxon>
        <taxon>Eurotiales</taxon>
        <taxon>Aspergillaceae</taxon>
        <taxon>Aspergillus</taxon>
        <taxon>Aspergillus subgen. Cremei</taxon>
    </lineage>
</organism>
<dbReference type="STRING" id="1073089.A0A1L9RVY1"/>
<feature type="region of interest" description="Disordered" evidence="3">
    <location>
        <begin position="629"/>
        <end position="745"/>
    </location>
</feature>
<feature type="region of interest" description="Disordered" evidence="3">
    <location>
        <begin position="1"/>
        <end position="31"/>
    </location>
</feature>
<dbReference type="EMBL" id="KV878210">
    <property type="protein sequence ID" value="OJJ39082.1"/>
    <property type="molecule type" value="Genomic_DNA"/>
</dbReference>
<keyword evidence="6" id="KW-1185">Reference proteome</keyword>
<dbReference type="GeneID" id="63750071"/>
<sequence>MMNPFQIRDLHGSPSRTAESSESRRRDGVVQVSASQYEEIASNHPRARLTYADDDDGELITVGSSLELSQRLDEPIDVPSQEDSHEPMHIFDIRRSNSVTELWKKYEYRTRSPSIQKTEEPSAGSEVVDTTPGHDNEGPSGSGQANAGPAAQDESETLLAAFETELAKMMSASESSDRATPQQDPSSSAETQPGTTSSSRPPNPAEAFTTAMHNLFDGAEMLRSGMRSRIPELERQLHNAQRALPEQVGSTLQSAVTNLDSHVRNLATALGNASVAGEQTLRNDLQGGISPGSCSVDGLRTMASEIGQIGQTLFTAFEAEFGRSLSESNNQTPGEGTSQTGQASTATPNLPAEDSGNAQDNSKNEDEKSTSANLENQENNTVLNEGPNDENIPSSSGFDAGHRMQQPQQVNPLPQASTAHLAGQPQHSGSHLPGAPVQPPIPYPFSHDHSPFHGPMHRPYPLQAPPLPPQPPSYPAHPRPHRRPHPPDHPSPYSRRPWHAGWPSFYGPNGSAPPHRPPHHHHHNHEVPAGDRNTFPRTPAASQERQFAGRTLFVGNVGFNVTEKMIQDVFASKGFLVDVNLPLDSETGKHAGFGYLYFLSVHAAKAALEALQGTHIDGHSVNLELSDHSPITTLHTPHDNRQPSSVPSRAQEPEAFQRRRSTQLRRTSPEEQNSGQNSGIPKGENKSSGEDSNNTSPGNTALLDRDDQDSEFSTRYPSLFPEGATQRSLLNRPSSGNLASLSPRLEMGRFPPVSQLDAHMLANQRRDTDSSSSTSMSEVKPDNDSVRQTGQVPEQANQASFHQYGLHRSNTTVPANPASRLPGPFDPLVSQDTHSTTSPLRRRATERHPPRTDSGRGPMRCGGFRHRPQYSRTDLLNMSRTQGIASATNGNARQPDARERAIDDCVTTLMSLGYGSEKDGGRQRIAVYAAAADGKVNDAIEMIEEERKAYEQQGSST</sequence>
<dbReference type="GO" id="GO:0003729">
    <property type="term" value="F:mRNA binding"/>
    <property type="evidence" value="ECO:0007669"/>
    <property type="project" value="TreeGrafter"/>
</dbReference>
<feature type="compositionally biased region" description="Basic and acidic residues" evidence="3">
    <location>
        <begin position="19"/>
        <end position="28"/>
    </location>
</feature>
<dbReference type="InterPro" id="IPR012677">
    <property type="entry name" value="Nucleotide-bd_a/b_plait_sf"/>
</dbReference>
<feature type="region of interest" description="Disordered" evidence="3">
    <location>
        <begin position="111"/>
        <end position="154"/>
    </location>
</feature>
<dbReference type="Gene3D" id="3.30.70.330">
    <property type="match status" value="1"/>
</dbReference>
<feature type="compositionally biased region" description="Polar residues" evidence="3">
    <location>
        <begin position="690"/>
        <end position="699"/>
    </location>
</feature>
<reference evidence="6" key="1">
    <citation type="journal article" date="2017" name="Genome Biol.">
        <title>Comparative genomics reveals high biological diversity and specific adaptations in the industrially and medically important fungal genus Aspergillus.</title>
        <authorList>
            <person name="de Vries R.P."/>
            <person name="Riley R."/>
            <person name="Wiebenga A."/>
            <person name="Aguilar-Osorio G."/>
            <person name="Amillis S."/>
            <person name="Uchima C.A."/>
            <person name="Anderluh G."/>
            <person name="Asadollahi M."/>
            <person name="Askin M."/>
            <person name="Barry K."/>
            <person name="Battaglia E."/>
            <person name="Bayram O."/>
            <person name="Benocci T."/>
            <person name="Braus-Stromeyer S.A."/>
            <person name="Caldana C."/>
            <person name="Canovas D."/>
            <person name="Cerqueira G.C."/>
            <person name="Chen F."/>
            <person name="Chen W."/>
            <person name="Choi C."/>
            <person name="Clum A."/>
            <person name="Dos Santos R.A."/>
            <person name="Damasio A.R."/>
            <person name="Diallinas G."/>
            <person name="Emri T."/>
            <person name="Fekete E."/>
            <person name="Flipphi M."/>
            <person name="Freyberg S."/>
            <person name="Gallo A."/>
            <person name="Gournas C."/>
            <person name="Habgood R."/>
            <person name="Hainaut M."/>
            <person name="Harispe M.L."/>
            <person name="Henrissat B."/>
            <person name="Hilden K.S."/>
            <person name="Hope R."/>
            <person name="Hossain A."/>
            <person name="Karabika E."/>
            <person name="Karaffa L."/>
            <person name="Karanyi Z."/>
            <person name="Krasevec N."/>
            <person name="Kuo A."/>
            <person name="Kusch H."/>
            <person name="LaButti K."/>
            <person name="Lagendijk E.L."/>
            <person name="Lapidus A."/>
            <person name="Levasseur A."/>
            <person name="Lindquist E."/>
            <person name="Lipzen A."/>
            <person name="Logrieco A.F."/>
            <person name="MacCabe A."/>
            <person name="Maekelae M.R."/>
            <person name="Malavazi I."/>
            <person name="Melin P."/>
            <person name="Meyer V."/>
            <person name="Mielnichuk N."/>
            <person name="Miskei M."/>
            <person name="Molnar A.P."/>
            <person name="Mule G."/>
            <person name="Ngan C.Y."/>
            <person name="Orejas M."/>
            <person name="Orosz E."/>
            <person name="Ouedraogo J.P."/>
            <person name="Overkamp K.M."/>
            <person name="Park H.-S."/>
            <person name="Perrone G."/>
            <person name="Piumi F."/>
            <person name="Punt P.J."/>
            <person name="Ram A.F."/>
            <person name="Ramon A."/>
            <person name="Rauscher S."/>
            <person name="Record E."/>
            <person name="Riano-Pachon D.M."/>
            <person name="Robert V."/>
            <person name="Roehrig J."/>
            <person name="Ruller R."/>
            <person name="Salamov A."/>
            <person name="Salih N.S."/>
            <person name="Samson R.A."/>
            <person name="Sandor E."/>
            <person name="Sanguinetti M."/>
            <person name="Schuetze T."/>
            <person name="Sepcic K."/>
            <person name="Shelest E."/>
            <person name="Sherlock G."/>
            <person name="Sophianopoulou V."/>
            <person name="Squina F.M."/>
            <person name="Sun H."/>
            <person name="Susca A."/>
            <person name="Todd R.B."/>
            <person name="Tsang A."/>
            <person name="Unkles S.E."/>
            <person name="van de Wiele N."/>
            <person name="van Rossen-Uffink D."/>
            <person name="Oliveira J.V."/>
            <person name="Vesth T.C."/>
            <person name="Visser J."/>
            <person name="Yu J.-H."/>
            <person name="Zhou M."/>
            <person name="Andersen M.R."/>
            <person name="Archer D.B."/>
            <person name="Baker S.E."/>
            <person name="Benoit I."/>
            <person name="Brakhage A.A."/>
            <person name="Braus G.H."/>
            <person name="Fischer R."/>
            <person name="Frisvad J.C."/>
            <person name="Goldman G.H."/>
            <person name="Houbraken J."/>
            <person name="Oakley B."/>
            <person name="Pocsi I."/>
            <person name="Scazzocchio C."/>
            <person name="Seiboth B."/>
            <person name="vanKuyk P.A."/>
            <person name="Wortman J."/>
            <person name="Dyer P.S."/>
            <person name="Grigoriev I.V."/>
        </authorList>
    </citation>
    <scope>NUCLEOTIDE SEQUENCE [LARGE SCALE GENOMIC DNA]</scope>
    <source>
        <strain evidence="6">DTO 134E9</strain>
    </source>
</reference>
<name>A0A1L9RVY1_ASPWE</name>
<feature type="region of interest" description="Disordered" evidence="3">
    <location>
        <begin position="763"/>
        <end position="791"/>
    </location>
</feature>
<protein>
    <recommendedName>
        <fullName evidence="4">RRM domain-containing protein</fullName>
    </recommendedName>
</protein>
<dbReference type="AlphaFoldDB" id="A0A1L9RVY1"/>
<dbReference type="InterPro" id="IPR000504">
    <property type="entry name" value="RRM_dom"/>
</dbReference>
<evidence type="ECO:0000259" key="4">
    <source>
        <dbReference type="PROSITE" id="PS50102"/>
    </source>
</evidence>
<feature type="compositionally biased region" description="Polar residues" evidence="3">
    <location>
        <begin position="405"/>
        <end position="418"/>
    </location>
</feature>
<feature type="compositionally biased region" description="Polar residues" evidence="3">
    <location>
        <begin position="325"/>
        <end position="348"/>
    </location>
</feature>
<feature type="region of interest" description="Disordered" evidence="3">
    <location>
        <begin position="170"/>
        <end position="207"/>
    </location>
</feature>
<evidence type="ECO:0000313" key="5">
    <source>
        <dbReference type="EMBL" id="OJJ39082.1"/>
    </source>
</evidence>
<feature type="compositionally biased region" description="Pro residues" evidence="3">
    <location>
        <begin position="462"/>
        <end position="477"/>
    </location>
</feature>
<dbReference type="PROSITE" id="PS50102">
    <property type="entry name" value="RRM"/>
    <property type="match status" value="1"/>
</dbReference>
<dbReference type="VEuPathDB" id="FungiDB:ASPWEDRAFT_354198"/>
<dbReference type="Proteomes" id="UP000184383">
    <property type="component" value="Unassembled WGS sequence"/>
</dbReference>
<dbReference type="GO" id="GO:0005737">
    <property type="term" value="C:cytoplasm"/>
    <property type="evidence" value="ECO:0007669"/>
    <property type="project" value="TreeGrafter"/>
</dbReference>
<feature type="region of interest" description="Disordered" evidence="3">
    <location>
        <begin position="808"/>
        <end position="871"/>
    </location>
</feature>
<feature type="compositionally biased region" description="Polar residues" evidence="3">
    <location>
        <begin position="670"/>
        <end position="679"/>
    </location>
</feature>
<dbReference type="GO" id="GO:0005634">
    <property type="term" value="C:nucleus"/>
    <property type="evidence" value="ECO:0007669"/>
    <property type="project" value="TreeGrafter"/>
</dbReference>
<feature type="compositionally biased region" description="Polar residues" evidence="3">
    <location>
        <begin position="725"/>
        <end position="740"/>
    </location>
</feature>
<proteinExistence type="predicted"/>
<dbReference type="RefSeq" id="XP_040692758.1">
    <property type="nucleotide sequence ID" value="XM_040834223.1"/>
</dbReference>
<evidence type="ECO:0000313" key="6">
    <source>
        <dbReference type="Proteomes" id="UP000184383"/>
    </source>
</evidence>
<dbReference type="OrthoDB" id="193499at2759"/>
<feature type="domain" description="RRM" evidence="4">
    <location>
        <begin position="550"/>
        <end position="628"/>
    </location>
</feature>